<protein>
    <submittedName>
        <fullName evidence="1">Uncharacterized protein</fullName>
    </submittedName>
</protein>
<gene>
    <name evidence="1" type="ORF">WMO40_01600</name>
</gene>
<evidence type="ECO:0000313" key="1">
    <source>
        <dbReference type="EMBL" id="MEQ2525380.1"/>
    </source>
</evidence>
<reference evidence="1" key="1">
    <citation type="submission" date="2024-03" db="EMBL/GenBank/DDBJ databases">
        <title>Human intestinal bacterial collection.</title>
        <authorList>
            <person name="Pauvert C."/>
            <person name="Hitch T.C.A."/>
            <person name="Clavel T."/>
        </authorList>
    </citation>
    <scope>NUCLEOTIDE SEQUENCE</scope>
    <source>
        <strain evidence="1">CLA-AA-H227</strain>
    </source>
</reference>
<organism evidence="1 2">
    <name type="scientific">Robertmurraya yapensis</name>
    <name type="common">ex Hitch et al 2024</name>
    <dbReference type="NCBI Taxonomy" id="3133160"/>
    <lineage>
        <taxon>Bacteria</taxon>
        <taxon>Bacillati</taxon>
        <taxon>Bacillota</taxon>
        <taxon>Bacilli</taxon>
        <taxon>Bacillales</taxon>
        <taxon>Bacillaceae</taxon>
        <taxon>Robertmurraya</taxon>
    </lineage>
</organism>
<accession>A0ACC6S5T7</accession>
<name>A0ACC6S5T7_9BACI</name>
<sequence length="354" mass="41411">MVLNFKNNRVSIYLFLISLIILTNYLLYNLEVMQPLSATAVIGSLIDFLIVIPVTTYFLIIRKKYSLKYMGLVLLAGYGLAYFIIPNHHLATYSFIPYIIAFSEGALILIELYLIYKVVKVLPEILKKLKNNDINTSYFLLNLRKNIEEYFPNRRIIHVLLSDLSMFYYSLFSWKRKVQISTGQTFTYHNKTSVLAVYIMIIHATVIESVGLHYLLHEWNAIIAFILLLFNIYAILFSLAEIQAIRLTPFLLTDKILYLQVGITSSMELPLNKIKEFKYYDGPEKLSSTEQKNIYDARVLDFIQEKPMFEINLKEKQKIHLIFGITREVDRIILNVDDSQTFYRSLLEKLEFNS</sequence>
<dbReference type="EMBL" id="JBBMEW010000001">
    <property type="protein sequence ID" value="MEQ2525380.1"/>
    <property type="molecule type" value="Genomic_DNA"/>
</dbReference>
<keyword evidence="2" id="KW-1185">Reference proteome</keyword>
<comment type="caution">
    <text evidence="1">The sequence shown here is derived from an EMBL/GenBank/DDBJ whole genome shotgun (WGS) entry which is preliminary data.</text>
</comment>
<evidence type="ECO:0000313" key="2">
    <source>
        <dbReference type="Proteomes" id="UP001439875"/>
    </source>
</evidence>
<dbReference type="Proteomes" id="UP001439875">
    <property type="component" value="Unassembled WGS sequence"/>
</dbReference>
<proteinExistence type="predicted"/>